<reference evidence="3" key="1">
    <citation type="submission" date="2015-09" db="EMBL/GenBank/DDBJ databases">
        <authorList>
            <consortium name="Pathogen Informatics"/>
        </authorList>
    </citation>
    <scope>NUCLEOTIDE SEQUENCE [LARGE SCALE GENOMIC DNA]</scope>
    <source>
        <strain evidence="3">Lake Konstanz</strain>
    </source>
</reference>
<keyword evidence="3" id="KW-1185">Reference proteome</keyword>
<gene>
    <name evidence="2" type="ORF">BSAL_65675</name>
</gene>
<dbReference type="Proteomes" id="UP000051952">
    <property type="component" value="Unassembled WGS sequence"/>
</dbReference>
<proteinExistence type="predicted"/>
<evidence type="ECO:0000313" key="3">
    <source>
        <dbReference type="Proteomes" id="UP000051952"/>
    </source>
</evidence>
<feature type="region of interest" description="Disordered" evidence="1">
    <location>
        <begin position="83"/>
        <end position="116"/>
    </location>
</feature>
<dbReference type="PROSITE" id="PS51257">
    <property type="entry name" value="PROKAR_LIPOPROTEIN"/>
    <property type="match status" value="1"/>
</dbReference>
<evidence type="ECO:0000256" key="1">
    <source>
        <dbReference type="SAM" id="MobiDB-lite"/>
    </source>
</evidence>
<dbReference type="EMBL" id="CYKH01000403">
    <property type="protein sequence ID" value="CUF77711.1"/>
    <property type="molecule type" value="Genomic_DNA"/>
</dbReference>
<sequence length="116" mass="12511">MKHFRRGVTSDTSLIRSAAVSSSLLTSVCACSSSLSVAALPQQHALKFPSSMPVVPFANDVVLPKRTMEDHFRFRKVVLTGCPPLQPPTSTTNNSPSDANNHNNNGVNISINIHNK</sequence>
<evidence type="ECO:0000313" key="2">
    <source>
        <dbReference type="EMBL" id="CUF77711.1"/>
    </source>
</evidence>
<name>A0A0S4IP31_BODSA</name>
<organism evidence="2 3">
    <name type="scientific">Bodo saltans</name>
    <name type="common">Flagellated protozoan</name>
    <dbReference type="NCBI Taxonomy" id="75058"/>
    <lineage>
        <taxon>Eukaryota</taxon>
        <taxon>Discoba</taxon>
        <taxon>Euglenozoa</taxon>
        <taxon>Kinetoplastea</taxon>
        <taxon>Metakinetoplastina</taxon>
        <taxon>Eubodonida</taxon>
        <taxon>Bodonidae</taxon>
        <taxon>Bodo</taxon>
    </lineage>
</organism>
<dbReference type="VEuPathDB" id="TriTrypDB:BSAL_65675"/>
<feature type="compositionally biased region" description="Low complexity" evidence="1">
    <location>
        <begin position="93"/>
        <end position="116"/>
    </location>
</feature>
<dbReference type="AlphaFoldDB" id="A0A0S4IP31"/>
<accession>A0A0S4IP31</accession>
<protein>
    <submittedName>
        <fullName evidence="2">Uncharacterized protein</fullName>
    </submittedName>
</protein>